<dbReference type="Pfam" id="PF05132">
    <property type="entry name" value="RNA_pol_Rpc4"/>
    <property type="match status" value="1"/>
</dbReference>
<dbReference type="OrthoDB" id="5836119at2759"/>
<name>A0A0F4Z0I0_RASE3</name>
<dbReference type="RefSeq" id="XP_013330644.1">
    <property type="nucleotide sequence ID" value="XM_013475190.1"/>
</dbReference>
<comment type="caution">
    <text evidence="6">The sequence shown here is derived from an EMBL/GenBank/DDBJ whole genome shotgun (WGS) entry which is preliminary data.</text>
</comment>
<dbReference type="GO" id="GO:0005666">
    <property type="term" value="C:RNA polymerase III complex"/>
    <property type="evidence" value="ECO:0007669"/>
    <property type="project" value="InterPro"/>
</dbReference>
<comment type="subcellular location">
    <subcellularLocation>
        <location evidence="1">Nucleus</location>
    </subcellularLocation>
</comment>
<keyword evidence="4" id="KW-0539">Nucleus</keyword>
<dbReference type="AlphaFoldDB" id="A0A0F4Z0I0"/>
<proteinExistence type="predicted"/>
<reference evidence="6 7" key="1">
    <citation type="submission" date="2015-04" db="EMBL/GenBank/DDBJ databases">
        <authorList>
            <person name="Heijne W.H."/>
            <person name="Fedorova N.D."/>
            <person name="Nierman W.C."/>
            <person name="Vollebregt A.W."/>
            <person name="Zhao Z."/>
            <person name="Wu L."/>
            <person name="Kumar M."/>
            <person name="Stam H."/>
            <person name="van den Berg M.A."/>
            <person name="Pel H.J."/>
        </authorList>
    </citation>
    <scope>NUCLEOTIDE SEQUENCE [LARGE SCALE GENOMIC DNA]</scope>
    <source>
        <strain evidence="6 7">CBS 393.64</strain>
    </source>
</reference>
<feature type="region of interest" description="Disordered" evidence="5">
    <location>
        <begin position="55"/>
        <end position="85"/>
    </location>
</feature>
<keyword evidence="2 6" id="KW-0240">DNA-directed RNA polymerase</keyword>
<evidence type="ECO:0000313" key="7">
    <source>
        <dbReference type="Proteomes" id="UP000053958"/>
    </source>
</evidence>
<evidence type="ECO:0000256" key="4">
    <source>
        <dbReference type="ARBA" id="ARBA00023242"/>
    </source>
</evidence>
<sequence>DVEDDTEIPLPEPTVKARKRVSVKDPRSLLRTKEEIEEFDRHAQDLEVMKDLLSVEEPARPERPLADGTTEAEGAADQKEVTDEEEILKDKHSGQLFLIQFPPLTPNLVVQGGTEQTTEGGVGALDGDISITHAGPRADGPAVKQEEDADVQELKAQTAAEKPAKLVTATQQQLPAGRVGKLHLHASGRVTMDWGGISFELDRGTEVSFLQEALIVSTPSTAQAAGEEEKDFEPEEKKVWAMGQLSGKFVAQPNWEKLL</sequence>
<dbReference type="InterPro" id="IPR007811">
    <property type="entry name" value="RPC4"/>
</dbReference>
<dbReference type="Proteomes" id="UP000053958">
    <property type="component" value="Unassembled WGS sequence"/>
</dbReference>
<dbReference type="STRING" id="1408163.A0A0F4Z0I0"/>
<dbReference type="GO" id="GO:0042797">
    <property type="term" value="P:tRNA transcription by RNA polymerase III"/>
    <property type="evidence" value="ECO:0007669"/>
    <property type="project" value="TreeGrafter"/>
</dbReference>
<keyword evidence="3" id="KW-0804">Transcription</keyword>
<gene>
    <name evidence="6" type="ORF">T310_1913</name>
</gene>
<keyword evidence="7" id="KW-1185">Reference proteome</keyword>
<dbReference type="GO" id="GO:0003677">
    <property type="term" value="F:DNA binding"/>
    <property type="evidence" value="ECO:0007669"/>
    <property type="project" value="InterPro"/>
</dbReference>
<evidence type="ECO:0000256" key="2">
    <source>
        <dbReference type="ARBA" id="ARBA00022478"/>
    </source>
</evidence>
<dbReference type="GeneID" id="25314264"/>
<dbReference type="PANTHER" id="PTHR13408">
    <property type="entry name" value="DNA-DIRECTED RNA POLYMERASE III"/>
    <property type="match status" value="1"/>
</dbReference>
<evidence type="ECO:0000256" key="1">
    <source>
        <dbReference type="ARBA" id="ARBA00004123"/>
    </source>
</evidence>
<dbReference type="PANTHER" id="PTHR13408:SF0">
    <property type="entry name" value="DNA-DIRECTED RNA POLYMERASE III SUBUNIT RPC4"/>
    <property type="match status" value="1"/>
</dbReference>
<evidence type="ECO:0000313" key="6">
    <source>
        <dbReference type="EMBL" id="KKA24032.1"/>
    </source>
</evidence>
<accession>A0A0F4Z0I0</accession>
<protein>
    <submittedName>
        <fullName evidence="6">DNA-directed RNA polymerase III RPC4</fullName>
    </submittedName>
</protein>
<organism evidence="6 7">
    <name type="scientific">Rasamsonia emersonii (strain ATCC 16479 / CBS 393.64 / IMI 116815)</name>
    <dbReference type="NCBI Taxonomy" id="1408163"/>
    <lineage>
        <taxon>Eukaryota</taxon>
        <taxon>Fungi</taxon>
        <taxon>Dikarya</taxon>
        <taxon>Ascomycota</taxon>
        <taxon>Pezizomycotina</taxon>
        <taxon>Eurotiomycetes</taxon>
        <taxon>Eurotiomycetidae</taxon>
        <taxon>Eurotiales</taxon>
        <taxon>Trichocomaceae</taxon>
        <taxon>Rasamsonia</taxon>
    </lineage>
</organism>
<evidence type="ECO:0000256" key="5">
    <source>
        <dbReference type="SAM" id="MobiDB-lite"/>
    </source>
</evidence>
<feature type="non-terminal residue" evidence="6">
    <location>
        <position position="1"/>
    </location>
</feature>
<dbReference type="EMBL" id="LASV01000076">
    <property type="protein sequence ID" value="KKA24032.1"/>
    <property type="molecule type" value="Genomic_DNA"/>
</dbReference>
<evidence type="ECO:0000256" key="3">
    <source>
        <dbReference type="ARBA" id="ARBA00023163"/>
    </source>
</evidence>